<dbReference type="PANTHER" id="PTHR21646:SF24">
    <property type="entry name" value="UBIQUITIN CARBOXYL-TERMINAL HYDROLASE"/>
    <property type="match status" value="1"/>
</dbReference>
<evidence type="ECO:0000313" key="10">
    <source>
        <dbReference type="EMBL" id="KAJ0400900.1"/>
    </source>
</evidence>
<keyword evidence="5 7" id="KW-0378">Hydrolase</keyword>
<proteinExistence type="inferred from homology"/>
<evidence type="ECO:0000256" key="7">
    <source>
        <dbReference type="RuleBase" id="RU366025"/>
    </source>
</evidence>
<dbReference type="Proteomes" id="UP001209570">
    <property type="component" value="Unassembled WGS sequence"/>
</dbReference>
<dbReference type="InterPro" id="IPR028889">
    <property type="entry name" value="USP"/>
</dbReference>
<dbReference type="PROSITE" id="PS00972">
    <property type="entry name" value="USP_1"/>
    <property type="match status" value="1"/>
</dbReference>
<protein>
    <recommendedName>
        <fullName evidence="7">Ubiquitin carboxyl-terminal hydrolase</fullName>
        <ecNumber evidence="7">3.4.19.12</ecNumber>
    </recommendedName>
</protein>
<dbReference type="SUPFAM" id="SSF54001">
    <property type="entry name" value="Cysteine proteinases"/>
    <property type="match status" value="1"/>
</dbReference>
<dbReference type="Gene3D" id="3.90.70.10">
    <property type="entry name" value="Cysteine proteinases"/>
    <property type="match status" value="1"/>
</dbReference>
<dbReference type="InterPro" id="IPR038765">
    <property type="entry name" value="Papain-like_cys_pep_sf"/>
</dbReference>
<keyword evidence="11" id="KW-1185">Reference proteome</keyword>
<dbReference type="AlphaFoldDB" id="A0AAD5Q6D6"/>
<dbReference type="GO" id="GO:0004843">
    <property type="term" value="F:cysteine-type deubiquitinase activity"/>
    <property type="evidence" value="ECO:0007669"/>
    <property type="project" value="UniProtKB-UniRule"/>
</dbReference>
<dbReference type="InterPro" id="IPR018200">
    <property type="entry name" value="USP_CS"/>
</dbReference>
<evidence type="ECO:0000256" key="2">
    <source>
        <dbReference type="ARBA" id="ARBA00009085"/>
    </source>
</evidence>
<keyword evidence="3 7" id="KW-0645">Protease</keyword>
<evidence type="ECO:0000256" key="4">
    <source>
        <dbReference type="ARBA" id="ARBA00022786"/>
    </source>
</evidence>
<gene>
    <name evidence="10" type="ORF">P43SY_004512</name>
</gene>
<feature type="domain" description="USP" evidence="9">
    <location>
        <begin position="162"/>
        <end position="526"/>
    </location>
</feature>
<dbReference type="GO" id="GO:0006508">
    <property type="term" value="P:proteolysis"/>
    <property type="evidence" value="ECO:0007669"/>
    <property type="project" value="UniProtKB-KW"/>
</dbReference>
<evidence type="ECO:0000256" key="5">
    <source>
        <dbReference type="ARBA" id="ARBA00022801"/>
    </source>
</evidence>
<comment type="similarity">
    <text evidence="2 7">Belongs to the peptidase C19 family.</text>
</comment>
<evidence type="ECO:0000259" key="9">
    <source>
        <dbReference type="PROSITE" id="PS50235"/>
    </source>
</evidence>
<feature type="region of interest" description="Disordered" evidence="8">
    <location>
        <begin position="127"/>
        <end position="157"/>
    </location>
</feature>
<reference evidence="10" key="1">
    <citation type="submission" date="2021-12" db="EMBL/GenBank/DDBJ databases">
        <title>Prjna785345.</title>
        <authorList>
            <person name="Rujirawat T."/>
            <person name="Krajaejun T."/>
        </authorList>
    </citation>
    <scope>NUCLEOTIDE SEQUENCE</scope>
    <source>
        <strain evidence="10">Pi057C3</strain>
    </source>
</reference>
<evidence type="ECO:0000256" key="1">
    <source>
        <dbReference type="ARBA" id="ARBA00000707"/>
    </source>
</evidence>
<dbReference type="InterPro" id="IPR001394">
    <property type="entry name" value="Peptidase_C19_UCH"/>
</dbReference>
<sequence>MTGRSLIHRPLAAGAGSSIVGSPYARTTDARRPEVDVSASVDSLGEWLPLVSRFLSAQVAQSTASYVHDSLSRSSSGLRDSEPNAPSTNNNFPCSSNSSSSNSSATTLPILQSGGANGSITVSAGSATSTTISSRGPPLPLAPPSSSSLSEKGSKTRPRGLVGLQNLGNTCFMNSCLQCLSNLPALVYYFQSGAYLREINDTSPTKGALAIAFGDLIKALWSSPEFTSTRPVELKRVIGKVASRFTGYDQQDAQEFLRFLVDGLHEDLNRIKKKPPYYEIKDRDNTPDRDVSDEYWRFYLDRNHSALSELFCGQLRSEIRCHTCNHRSLCFDVFWDLSVPVPKKPKVSTHLRIASVFSSSPSSTGSAEPSSPSSQGVSIQDCLKAYTEQELLDDGDSYYCSKCKAHRAVTKKISLYRLPQVLVVHLKRFSYSTFSRDKVTTAIRFPVVGLNVAEFCAEDAVLDGSTLYDLTGVVNHVGSLHGGHYTAECVNADTNDWYDFNDATVSLVKKPQLSSASAYILFFRRREEKSLTI</sequence>
<name>A0AAD5Q6D6_PYTIN</name>
<organism evidence="10 11">
    <name type="scientific">Pythium insidiosum</name>
    <name type="common">Pythiosis disease agent</name>
    <dbReference type="NCBI Taxonomy" id="114742"/>
    <lineage>
        <taxon>Eukaryota</taxon>
        <taxon>Sar</taxon>
        <taxon>Stramenopiles</taxon>
        <taxon>Oomycota</taxon>
        <taxon>Peronosporomycetes</taxon>
        <taxon>Pythiales</taxon>
        <taxon>Pythiaceae</taxon>
        <taxon>Pythium</taxon>
    </lineage>
</organism>
<dbReference type="PROSITE" id="PS50235">
    <property type="entry name" value="USP_3"/>
    <property type="match status" value="1"/>
</dbReference>
<evidence type="ECO:0000256" key="3">
    <source>
        <dbReference type="ARBA" id="ARBA00022670"/>
    </source>
</evidence>
<keyword evidence="6 7" id="KW-0788">Thiol protease</keyword>
<accession>A0AAD5Q6D6</accession>
<dbReference type="PROSITE" id="PS00973">
    <property type="entry name" value="USP_2"/>
    <property type="match status" value="1"/>
</dbReference>
<evidence type="ECO:0000256" key="6">
    <source>
        <dbReference type="ARBA" id="ARBA00022807"/>
    </source>
</evidence>
<dbReference type="CDD" id="cd02674">
    <property type="entry name" value="Peptidase_C19R"/>
    <property type="match status" value="1"/>
</dbReference>
<comment type="catalytic activity">
    <reaction evidence="1 7">
        <text>Thiol-dependent hydrolysis of ester, thioester, amide, peptide and isopeptide bonds formed by the C-terminal Gly of ubiquitin (a 76-residue protein attached to proteins as an intracellular targeting signal).</text>
        <dbReference type="EC" id="3.4.19.12"/>
    </reaction>
</comment>
<dbReference type="GO" id="GO:0016579">
    <property type="term" value="P:protein deubiquitination"/>
    <property type="evidence" value="ECO:0007669"/>
    <property type="project" value="InterPro"/>
</dbReference>
<feature type="compositionally biased region" description="Low complexity" evidence="8">
    <location>
        <begin position="87"/>
        <end position="104"/>
    </location>
</feature>
<dbReference type="Pfam" id="PF00443">
    <property type="entry name" value="UCH"/>
    <property type="match status" value="1"/>
</dbReference>
<dbReference type="EMBL" id="JAKCXM010000143">
    <property type="protein sequence ID" value="KAJ0400900.1"/>
    <property type="molecule type" value="Genomic_DNA"/>
</dbReference>
<evidence type="ECO:0000313" key="11">
    <source>
        <dbReference type="Proteomes" id="UP001209570"/>
    </source>
</evidence>
<dbReference type="EC" id="3.4.19.12" evidence="7"/>
<feature type="region of interest" description="Disordered" evidence="8">
    <location>
        <begin position="67"/>
        <end position="110"/>
    </location>
</feature>
<dbReference type="PANTHER" id="PTHR21646">
    <property type="entry name" value="UBIQUITIN CARBOXYL-TERMINAL HYDROLASE"/>
    <property type="match status" value="1"/>
</dbReference>
<dbReference type="InterPro" id="IPR050185">
    <property type="entry name" value="Ub_carboxyl-term_hydrolase"/>
</dbReference>
<evidence type="ECO:0000256" key="8">
    <source>
        <dbReference type="SAM" id="MobiDB-lite"/>
    </source>
</evidence>
<feature type="compositionally biased region" description="Low complexity" evidence="8">
    <location>
        <begin position="127"/>
        <end position="136"/>
    </location>
</feature>
<comment type="caution">
    <text evidence="10">The sequence shown here is derived from an EMBL/GenBank/DDBJ whole genome shotgun (WGS) entry which is preliminary data.</text>
</comment>
<keyword evidence="4 7" id="KW-0833">Ubl conjugation pathway</keyword>